<organism evidence="2 3">
    <name type="scientific">Faecalicatena contorta</name>
    <dbReference type="NCBI Taxonomy" id="39482"/>
    <lineage>
        <taxon>Bacteria</taxon>
        <taxon>Bacillati</taxon>
        <taxon>Bacillota</taxon>
        <taxon>Clostridia</taxon>
        <taxon>Lachnospirales</taxon>
        <taxon>Lachnospiraceae</taxon>
        <taxon>Faecalicatena</taxon>
    </lineage>
</organism>
<protein>
    <submittedName>
        <fullName evidence="2">Uncharacterized protein</fullName>
    </submittedName>
</protein>
<feature type="transmembrane region" description="Helical" evidence="1">
    <location>
        <begin position="110"/>
        <end position="130"/>
    </location>
</feature>
<proteinExistence type="predicted"/>
<dbReference type="AlphaFoldDB" id="A0A174FV27"/>
<dbReference type="STRING" id="39482.ERS852491_02518"/>
<reference evidence="2 3" key="1">
    <citation type="submission" date="2015-09" db="EMBL/GenBank/DDBJ databases">
        <authorList>
            <consortium name="Pathogen Informatics"/>
        </authorList>
    </citation>
    <scope>NUCLEOTIDE SEQUENCE [LARGE SCALE GENOMIC DNA]</scope>
    <source>
        <strain evidence="2 3">2789STDY5834876</strain>
    </source>
</reference>
<evidence type="ECO:0000313" key="3">
    <source>
        <dbReference type="Proteomes" id="UP000095544"/>
    </source>
</evidence>
<dbReference type="OrthoDB" id="2166499at2"/>
<name>A0A174FV27_9FIRM</name>
<keyword evidence="1" id="KW-0472">Membrane</keyword>
<dbReference type="RefSeq" id="WP_055153414.1">
    <property type="nucleotide sequence ID" value="NZ_CYZU01000022.1"/>
</dbReference>
<gene>
    <name evidence="2" type="ORF">ERS852491_02518</name>
</gene>
<sequence>MEYPYRDMEGLSAEMKSRDGGVWSYIPGDTFDGTGNDKEDMVFGDVTGATGNTNRRYISMQQERERKTMRLFRYKYKLSFFEKIIGYIPVSSPNGKAGYARIRVRTAGKILAVVILLLTLAAGGTAAFLLNRGPALDGSAIAYQLPDGVKNTDPDSILLPGFDVLEMNYATQEVEAALLNPEGNECFFKFTITLKSDGTELYHTGLIKPRTAVTKFKINKKLETGEYPIVITVETSDLKDPESYYNGGAVEAVLEVE</sequence>
<dbReference type="EMBL" id="CYZU01000022">
    <property type="protein sequence ID" value="CUO54114.1"/>
    <property type="molecule type" value="Genomic_DNA"/>
</dbReference>
<keyword evidence="1" id="KW-0812">Transmembrane</keyword>
<evidence type="ECO:0000313" key="2">
    <source>
        <dbReference type="EMBL" id="CUO54114.1"/>
    </source>
</evidence>
<evidence type="ECO:0000256" key="1">
    <source>
        <dbReference type="SAM" id="Phobius"/>
    </source>
</evidence>
<keyword evidence="1" id="KW-1133">Transmembrane helix</keyword>
<accession>A0A174FV27</accession>
<dbReference type="Proteomes" id="UP000095544">
    <property type="component" value="Unassembled WGS sequence"/>
</dbReference>